<accession>A0A9P8RQQ8</accession>
<keyword evidence="4" id="KW-1185">Reference proteome</keyword>
<dbReference type="InterPro" id="IPR039931">
    <property type="entry name" value="EEIG1/2-like"/>
</dbReference>
<dbReference type="EMBL" id="JAGHQM010000452">
    <property type="protein sequence ID" value="KAH0560096.1"/>
    <property type="molecule type" value="Genomic_DNA"/>
</dbReference>
<protein>
    <recommendedName>
        <fullName evidence="2">C2 NT-type domain-containing protein</fullName>
    </recommendedName>
</protein>
<feature type="compositionally biased region" description="Gly residues" evidence="1">
    <location>
        <begin position="306"/>
        <end position="322"/>
    </location>
</feature>
<comment type="caution">
    <text evidence="3">The sequence shown here is derived from an EMBL/GenBank/DDBJ whole genome shotgun (WGS) entry which is preliminary data.</text>
</comment>
<feature type="domain" description="C2 NT-type" evidence="2">
    <location>
        <begin position="24"/>
        <end position="169"/>
    </location>
</feature>
<evidence type="ECO:0000313" key="3">
    <source>
        <dbReference type="EMBL" id="KAH0560096.1"/>
    </source>
</evidence>
<feature type="compositionally biased region" description="Basic and acidic residues" evidence="1">
    <location>
        <begin position="255"/>
        <end position="271"/>
    </location>
</feature>
<name>A0A9P8RQQ8_9PEZI</name>
<organism evidence="3 4">
    <name type="scientific">Trichoglossum hirsutum</name>
    <dbReference type="NCBI Taxonomy" id="265104"/>
    <lineage>
        <taxon>Eukaryota</taxon>
        <taxon>Fungi</taxon>
        <taxon>Dikarya</taxon>
        <taxon>Ascomycota</taxon>
        <taxon>Pezizomycotina</taxon>
        <taxon>Geoglossomycetes</taxon>
        <taxon>Geoglossales</taxon>
        <taxon>Geoglossaceae</taxon>
        <taxon>Trichoglossum</taxon>
    </lineage>
</organism>
<dbReference type="AlphaFoldDB" id="A0A9P8RQQ8"/>
<dbReference type="PROSITE" id="PS51840">
    <property type="entry name" value="C2_NT"/>
    <property type="match status" value="1"/>
</dbReference>
<proteinExistence type="predicted"/>
<gene>
    <name evidence="3" type="ORF">GP486_003377</name>
</gene>
<dbReference type="PANTHER" id="PTHR21456:SF1">
    <property type="entry name" value="C2 NT-TYPE DOMAIN-CONTAINING PROTEIN"/>
    <property type="match status" value="1"/>
</dbReference>
<feature type="non-terminal residue" evidence="3">
    <location>
        <position position="1"/>
    </location>
</feature>
<feature type="region of interest" description="Disordered" evidence="1">
    <location>
        <begin position="255"/>
        <end position="322"/>
    </location>
</feature>
<sequence>MHDQISQPEFRLERFALDVPSGYPTNIPTSPHNNRAVLKIIDLNNVPLVSGNSYVKWYIPYSAAAEHRGRTPKSAIKDHKVVWDYDRTFQARLTIDKNNTLQGPDIQFEVIQEYSGARGERITLGILKLNLAEYAEGGDGEGEEGISRRYLMRDSRINSTLKISIAMRQLDGDRNFHAPALKTAPVFGGIAGIAAVEQGDHDDSNYIASLASKSREIGEMQDMYRRTLAASWAGQAGDLPADECIENIFAGGDGWGDKKATGKDSQEKQQDGGDEDSGWLSDVESGRKIQNHRRRPRAGTMKMRPGGQGHVRGVGGHGSTDD</sequence>
<dbReference type="PANTHER" id="PTHR21456">
    <property type="entry name" value="FAMILY WITH SEQUENCE SIMILARITY 102"/>
    <property type="match status" value="1"/>
</dbReference>
<evidence type="ECO:0000259" key="2">
    <source>
        <dbReference type="PROSITE" id="PS51840"/>
    </source>
</evidence>
<dbReference type="Pfam" id="PF10358">
    <property type="entry name" value="NT-C2"/>
    <property type="match status" value="1"/>
</dbReference>
<evidence type="ECO:0000313" key="4">
    <source>
        <dbReference type="Proteomes" id="UP000750711"/>
    </source>
</evidence>
<dbReference type="Proteomes" id="UP000750711">
    <property type="component" value="Unassembled WGS sequence"/>
</dbReference>
<evidence type="ECO:0000256" key="1">
    <source>
        <dbReference type="SAM" id="MobiDB-lite"/>
    </source>
</evidence>
<dbReference type="InterPro" id="IPR019448">
    <property type="entry name" value="NT-C2"/>
</dbReference>
<reference evidence="3" key="1">
    <citation type="submission" date="2021-03" db="EMBL/GenBank/DDBJ databases">
        <title>Comparative genomics and phylogenomic investigation of the class Geoglossomycetes provide insights into ecological specialization and systematics.</title>
        <authorList>
            <person name="Melie T."/>
            <person name="Pirro S."/>
            <person name="Miller A.N."/>
            <person name="Quandt A."/>
        </authorList>
    </citation>
    <scope>NUCLEOTIDE SEQUENCE</scope>
    <source>
        <strain evidence="3">CAQ_001_2017</strain>
    </source>
</reference>